<evidence type="ECO:0000256" key="1">
    <source>
        <dbReference type="SAM" id="MobiDB-lite"/>
    </source>
</evidence>
<organism evidence="3 4">
    <name type="scientific">Bacillus carboniphilus</name>
    <dbReference type="NCBI Taxonomy" id="86663"/>
    <lineage>
        <taxon>Bacteria</taxon>
        <taxon>Bacillati</taxon>
        <taxon>Bacillota</taxon>
        <taxon>Bacilli</taxon>
        <taxon>Bacillales</taxon>
        <taxon>Bacillaceae</taxon>
        <taxon>Bacillus</taxon>
    </lineage>
</organism>
<evidence type="ECO:0000256" key="2">
    <source>
        <dbReference type="SAM" id="Phobius"/>
    </source>
</evidence>
<dbReference type="EMBL" id="CP129013">
    <property type="protein sequence ID" value="WLR43988.1"/>
    <property type="molecule type" value="Genomic_DNA"/>
</dbReference>
<name>A0ABY9JYY1_9BACI</name>
<accession>A0ABY9JYY1</accession>
<keyword evidence="4" id="KW-1185">Reference proteome</keyword>
<evidence type="ECO:0000313" key="3">
    <source>
        <dbReference type="EMBL" id="WLR43988.1"/>
    </source>
</evidence>
<dbReference type="RefSeq" id="WP_226539865.1">
    <property type="nucleotide sequence ID" value="NZ_CP129013.1"/>
</dbReference>
<feature type="transmembrane region" description="Helical" evidence="2">
    <location>
        <begin position="6"/>
        <end position="27"/>
    </location>
</feature>
<gene>
    <name evidence="3" type="ORF">LC087_07755</name>
</gene>
<feature type="region of interest" description="Disordered" evidence="1">
    <location>
        <begin position="58"/>
        <end position="102"/>
    </location>
</feature>
<protein>
    <submittedName>
        <fullName evidence="3">Uncharacterized protein</fullName>
    </submittedName>
</protein>
<dbReference type="Proteomes" id="UP001197974">
    <property type="component" value="Chromosome"/>
</dbReference>
<feature type="compositionally biased region" description="Basic and acidic residues" evidence="1">
    <location>
        <begin position="58"/>
        <end position="76"/>
    </location>
</feature>
<feature type="region of interest" description="Disordered" evidence="1">
    <location>
        <begin position="29"/>
        <end position="48"/>
    </location>
</feature>
<keyword evidence="2" id="KW-0472">Membrane</keyword>
<evidence type="ECO:0000313" key="4">
    <source>
        <dbReference type="Proteomes" id="UP001197974"/>
    </source>
</evidence>
<reference evidence="3 4" key="1">
    <citation type="submission" date="2023-06" db="EMBL/GenBank/DDBJ databases">
        <title>Five Gram-positive bacteria isolated from mangrove sediments in Shenzhen, Guangdong, China.</title>
        <authorList>
            <person name="Yu S."/>
            <person name="Zheng W."/>
            <person name="Huang Y."/>
        </authorList>
    </citation>
    <scope>NUCLEOTIDE SEQUENCE [LARGE SCALE GENOMIC DNA]</scope>
    <source>
        <strain evidence="3 4">SaN35-3</strain>
    </source>
</reference>
<keyword evidence="2" id="KW-0812">Transmembrane</keyword>
<keyword evidence="2" id="KW-1133">Transmembrane helix</keyword>
<sequence length="130" mass="15276">MNFLDLIFDNMGLLIVILAAVIPMIFGRKEEDKKTNKESTTVSRPTYRERLEEIKTKVESSVEPVKQNEIEQERIIKSQTSGNENKVELPTESKRKKRKNKVELSNVRQGIIWNEILNKPRANRPHQYRK</sequence>
<proteinExistence type="predicted"/>